<evidence type="ECO:0000256" key="4">
    <source>
        <dbReference type="RuleBase" id="RU363097"/>
    </source>
</evidence>
<accession>A0A1A9X2G9</accession>
<comment type="similarity">
    <text evidence="1 4">Belongs to the fatty acyl-CoA reductase family.</text>
</comment>
<dbReference type="InterPro" id="IPR033640">
    <property type="entry name" value="FAR_C"/>
</dbReference>
<keyword evidence="4" id="KW-0521">NADP</keyword>
<keyword evidence="3 4" id="KW-0443">Lipid metabolism</keyword>
<keyword evidence="8" id="KW-1185">Reference proteome</keyword>
<evidence type="ECO:0000256" key="2">
    <source>
        <dbReference type="ARBA" id="ARBA00022516"/>
    </source>
</evidence>
<feature type="domain" description="Fatty acyl-CoA reductase C-terminal" evidence="5">
    <location>
        <begin position="447"/>
        <end position="538"/>
    </location>
</feature>
<dbReference type="InterPro" id="IPR013120">
    <property type="entry name" value="FAR_NAD-bd"/>
</dbReference>
<dbReference type="InterPro" id="IPR036291">
    <property type="entry name" value="NAD(P)-bd_dom_sf"/>
</dbReference>
<feature type="domain" description="Thioester reductase (TE)" evidence="6">
    <location>
        <begin position="105"/>
        <end position="375"/>
    </location>
</feature>
<proteinExistence type="inferred from homology"/>
<comment type="catalytic activity">
    <reaction evidence="4">
        <text>a long-chain fatty acyl-CoA + 2 NADPH + 2 H(+) = a long-chain primary fatty alcohol + 2 NADP(+) + CoA</text>
        <dbReference type="Rhea" id="RHEA:52716"/>
        <dbReference type="ChEBI" id="CHEBI:15378"/>
        <dbReference type="ChEBI" id="CHEBI:57287"/>
        <dbReference type="ChEBI" id="CHEBI:57783"/>
        <dbReference type="ChEBI" id="CHEBI:58349"/>
        <dbReference type="ChEBI" id="CHEBI:77396"/>
        <dbReference type="ChEBI" id="CHEBI:83139"/>
        <dbReference type="EC" id="1.2.1.84"/>
    </reaction>
</comment>
<name>A0A1A9X2G9_9MUSC</name>
<dbReference type="SUPFAM" id="SSF51735">
    <property type="entry name" value="NAD(P)-binding Rossmann-fold domains"/>
    <property type="match status" value="1"/>
</dbReference>
<dbReference type="GO" id="GO:0035336">
    <property type="term" value="P:long-chain fatty-acyl-CoA metabolic process"/>
    <property type="evidence" value="ECO:0007669"/>
    <property type="project" value="TreeGrafter"/>
</dbReference>
<reference evidence="7" key="2">
    <citation type="submission" date="2020-05" db="UniProtKB">
        <authorList>
            <consortium name="EnsemblMetazoa"/>
        </authorList>
    </citation>
    <scope>IDENTIFICATION</scope>
    <source>
        <strain evidence="7">IAEA</strain>
    </source>
</reference>
<dbReference type="VEuPathDB" id="VectorBase:GBRI041870"/>
<evidence type="ECO:0000259" key="5">
    <source>
        <dbReference type="Pfam" id="PF03015"/>
    </source>
</evidence>
<evidence type="ECO:0000313" key="7">
    <source>
        <dbReference type="EnsemblMetazoa" id="GBRI041870-PA"/>
    </source>
</evidence>
<evidence type="ECO:0000259" key="6">
    <source>
        <dbReference type="Pfam" id="PF07993"/>
    </source>
</evidence>
<organism evidence="7 8">
    <name type="scientific">Glossina brevipalpis</name>
    <dbReference type="NCBI Taxonomy" id="37001"/>
    <lineage>
        <taxon>Eukaryota</taxon>
        <taxon>Metazoa</taxon>
        <taxon>Ecdysozoa</taxon>
        <taxon>Arthropoda</taxon>
        <taxon>Hexapoda</taxon>
        <taxon>Insecta</taxon>
        <taxon>Pterygota</taxon>
        <taxon>Neoptera</taxon>
        <taxon>Endopterygota</taxon>
        <taxon>Diptera</taxon>
        <taxon>Brachycera</taxon>
        <taxon>Muscomorpha</taxon>
        <taxon>Hippoboscoidea</taxon>
        <taxon>Glossinidae</taxon>
        <taxon>Glossina</taxon>
    </lineage>
</organism>
<dbReference type="Gene3D" id="3.40.50.720">
    <property type="entry name" value="NAD(P)-binding Rossmann-like Domain"/>
    <property type="match status" value="1"/>
</dbReference>
<dbReference type="InterPro" id="IPR026055">
    <property type="entry name" value="FAR"/>
</dbReference>
<dbReference type="GO" id="GO:0005777">
    <property type="term" value="C:peroxisome"/>
    <property type="evidence" value="ECO:0007669"/>
    <property type="project" value="TreeGrafter"/>
</dbReference>
<dbReference type="CDD" id="cd05236">
    <property type="entry name" value="FAR-N_SDR_e"/>
    <property type="match status" value="1"/>
</dbReference>
<dbReference type="FunFam" id="3.40.50.720:FF:000370">
    <property type="entry name" value="Fatty acyl-CoA reductase"/>
    <property type="match status" value="1"/>
</dbReference>
<comment type="function">
    <text evidence="4">Catalyzes the reduction of fatty acyl-CoA to fatty alcohols.</text>
</comment>
<protein>
    <recommendedName>
        <fullName evidence="4">Fatty acyl-CoA reductase</fullName>
        <ecNumber evidence="4">1.2.1.84</ecNumber>
    </recommendedName>
</protein>
<dbReference type="Pfam" id="PF03015">
    <property type="entry name" value="Sterile"/>
    <property type="match status" value="1"/>
</dbReference>
<dbReference type="CDD" id="cd09071">
    <property type="entry name" value="FAR_C"/>
    <property type="match status" value="1"/>
</dbReference>
<dbReference type="STRING" id="37001.A0A1A9X2G9"/>
<evidence type="ECO:0000256" key="1">
    <source>
        <dbReference type="ARBA" id="ARBA00005928"/>
    </source>
</evidence>
<evidence type="ECO:0000256" key="3">
    <source>
        <dbReference type="ARBA" id="ARBA00023098"/>
    </source>
</evidence>
<dbReference type="PANTHER" id="PTHR11011">
    <property type="entry name" value="MALE STERILITY PROTEIN 2-RELATED"/>
    <property type="match status" value="1"/>
</dbReference>
<keyword evidence="2 4" id="KW-0444">Lipid biosynthesis</keyword>
<dbReference type="GO" id="GO:0102965">
    <property type="term" value="F:alcohol-forming long-chain fatty acyl-CoA reductase activity"/>
    <property type="evidence" value="ECO:0007669"/>
    <property type="project" value="UniProtKB-EC"/>
</dbReference>
<dbReference type="EC" id="1.2.1.84" evidence="4"/>
<reference evidence="8" key="1">
    <citation type="submission" date="2014-03" db="EMBL/GenBank/DDBJ databases">
        <authorList>
            <person name="Aksoy S."/>
            <person name="Warren W."/>
            <person name="Wilson R.K."/>
        </authorList>
    </citation>
    <scope>NUCLEOTIDE SEQUENCE [LARGE SCALE GENOMIC DNA]</scope>
    <source>
        <strain evidence="8">IAEA</strain>
    </source>
</reference>
<dbReference type="EnsemblMetazoa" id="GBRI041870-RA">
    <property type="protein sequence ID" value="GBRI041870-PA"/>
    <property type="gene ID" value="GBRI041870"/>
</dbReference>
<dbReference type="Pfam" id="PF07993">
    <property type="entry name" value="NAD_binding_4"/>
    <property type="match status" value="1"/>
</dbReference>
<sequence>MSENSNANHVISPTLLKSLTVATSIATTSTSSSLSSSTIATINPTLVSASTTTSSSSLVTTPTTMLNGHVGSQFNSKSNFENYSSCNEANYIPIPQFYAGRSVFITGGTGFMGKVLVEKLLRSCPDIKNIYLLIRPKRGQDVSDRLGEMLNAPLFEKLRRENPKELCKVIPIGGDITSEQLGISESDQSLLCRTVSIVFHSAATVKFDEKLKLSVTINMLGTKRLVELCHRMMFLEALIHVSTAYCNCDRTDVQEVIYAPPYNPDDIISLINWLPEDMLDQLTPSLIGKRPNTYTFTKALAEHMLLKEAGNLPVAIVRPSIVIASLNEPLAGWIDNFNGPTGLLSALAKGLFRSIVCEQNYIADVVPVDIVINLMIAAAWRTATHKTDNFSIYNCCTGQRHPITWGKFVNYTLSMVRKHPLESCVWYPSGVLRRNVTLNTIYGIFVHYIPAYLLDVLARLMGKKPFVVKVQQKLYKAVECLNYFAVNQWEFRDDNVHALFHTLSPKDRNNFLFDVTNIDWLKYVEQYVLGLRQFLFKQRPESLPASRRRMTRLYYLHQLSQLVVVMCTWRFLMKRSIRLNALWTAFLQYITKFLRLLPFL</sequence>
<evidence type="ECO:0000313" key="8">
    <source>
        <dbReference type="Proteomes" id="UP000091820"/>
    </source>
</evidence>
<dbReference type="Proteomes" id="UP000091820">
    <property type="component" value="Unassembled WGS sequence"/>
</dbReference>
<dbReference type="AlphaFoldDB" id="A0A1A9X2G9"/>
<keyword evidence="4" id="KW-0560">Oxidoreductase</keyword>
<dbReference type="GO" id="GO:0080019">
    <property type="term" value="F:alcohol-forming very long-chain fatty acyl-CoA reductase activity"/>
    <property type="evidence" value="ECO:0007669"/>
    <property type="project" value="InterPro"/>
</dbReference>
<dbReference type="PANTHER" id="PTHR11011:SF116">
    <property type="entry name" value="FATTY ACYL-COA REDUCTASE CG5065-RELATED"/>
    <property type="match status" value="1"/>
</dbReference>